<organism evidence="2 3">
    <name type="scientific">Methanomicrobium antiquum</name>
    <dbReference type="NCBI Taxonomy" id="487686"/>
    <lineage>
        <taxon>Archaea</taxon>
        <taxon>Methanobacteriati</taxon>
        <taxon>Methanobacteriota</taxon>
        <taxon>Stenosarchaea group</taxon>
        <taxon>Methanomicrobia</taxon>
        <taxon>Methanomicrobiales</taxon>
        <taxon>Methanomicrobiaceae</taxon>
        <taxon>Methanomicrobium</taxon>
    </lineage>
</organism>
<keyword evidence="1" id="KW-0472">Membrane</keyword>
<sequence length="58" mass="6722">MLDVLLGVVIVLFCSIIGIVSGYTVMNFYFRKRFMTAAEKCRDDDSFEPFIMEMEEIS</sequence>
<accession>A0AAF0FS38</accession>
<reference evidence="2" key="1">
    <citation type="submission" date="2022-01" db="EMBL/GenBank/DDBJ databases">
        <title>Complete genome of Methanomicrobium antiquum DSM 21220.</title>
        <authorList>
            <person name="Chen S.-C."/>
            <person name="You Y.-T."/>
            <person name="Zhou Y.-Z."/>
            <person name="Lai M.-C."/>
        </authorList>
    </citation>
    <scope>NUCLEOTIDE SEQUENCE</scope>
    <source>
        <strain evidence="2">DSM 21220</strain>
    </source>
</reference>
<dbReference type="Proteomes" id="UP001218895">
    <property type="component" value="Chromosome"/>
</dbReference>
<dbReference type="EMBL" id="CP091092">
    <property type="protein sequence ID" value="WFN37096.1"/>
    <property type="molecule type" value="Genomic_DNA"/>
</dbReference>
<keyword evidence="3" id="KW-1185">Reference proteome</keyword>
<feature type="transmembrane region" description="Helical" evidence="1">
    <location>
        <begin position="6"/>
        <end position="30"/>
    </location>
</feature>
<protein>
    <submittedName>
        <fullName evidence="2">Uncharacterized protein</fullName>
    </submittedName>
</protein>
<dbReference type="AlphaFoldDB" id="A0AAF0FS38"/>
<dbReference type="KEGG" id="manq:L1994_01485"/>
<evidence type="ECO:0000256" key="1">
    <source>
        <dbReference type="SAM" id="Phobius"/>
    </source>
</evidence>
<evidence type="ECO:0000313" key="2">
    <source>
        <dbReference type="EMBL" id="WFN37096.1"/>
    </source>
</evidence>
<dbReference type="RefSeq" id="WP_278099934.1">
    <property type="nucleotide sequence ID" value="NZ_CP091092.1"/>
</dbReference>
<keyword evidence="1" id="KW-0812">Transmembrane</keyword>
<name>A0AAF0FS38_9EURY</name>
<gene>
    <name evidence="2" type="ORF">L1994_01485</name>
</gene>
<keyword evidence="1" id="KW-1133">Transmembrane helix</keyword>
<dbReference type="GeneID" id="79949027"/>
<evidence type="ECO:0000313" key="3">
    <source>
        <dbReference type="Proteomes" id="UP001218895"/>
    </source>
</evidence>
<proteinExistence type="predicted"/>